<evidence type="ECO:0000256" key="1">
    <source>
        <dbReference type="SAM" id="MobiDB-lite"/>
    </source>
</evidence>
<comment type="caution">
    <text evidence="3">The sequence shown here is derived from an EMBL/GenBank/DDBJ whole genome shotgun (WGS) entry which is preliminary data.</text>
</comment>
<dbReference type="InterPro" id="IPR001223">
    <property type="entry name" value="Glyco_hydro18_cat"/>
</dbReference>
<dbReference type="InterPro" id="IPR017853">
    <property type="entry name" value="GH"/>
</dbReference>
<feature type="region of interest" description="Disordered" evidence="1">
    <location>
        <begin position="333"/>
        <end position="363"/>
    </location>
</feature>
<sequence length="363" mass="38242">MPGPLRAGALLAPLSLTTSLLLGTPAHSPTVPGRAPSAHSTSGVHSARPAPRGRPRAAAPAGFPARFTAPYLETWASPDVLARTRQATGLRYFTLAFVVSDGGCDGAFDGTIPVDDADWLAAVRELRAAGGDVIVSFGGSGGRELALACDTADSLKAAYRRVVDTLGLTRIDLDIEGATLDDQPADDRRNQALAELQRDYAAAGRSLAVDYTLPVNPWGLSPNALDLLTDARRHRLDVDLVNIMTMDYGERLDMGDAAVAAANGLHAQLAALWPERTAAQLWAMQGNTPMIGVNDDADETFSQDDATQLAAFAAGNGLRMLSFWSLGRDRPCPAGGAPRDTCSETAQNPYDYSRIIGGTPAHP</sequence>
<feature type="domain" description="GH18" evidence="2">
    <location>
        <begin position="66"/>
        <end position="345"/>
    </location>
</feature>
<evidence type="ECO:0000313" key="3">
    <source>
        <dbReference type="EMBL" id="GAA2151688.1"/>
    </source>
</evidence>
<dbReference type="RefSeq" id="WP_344467947.1">
    <property type="nucleotide sequence ID" value="NZ_BAAANT010000032.1"/>
</dbReference>
<feature type="region of interest" description="Disordered" evidence="1">
    <location>
        <begin position="25"/>
        <end position="59"/>
    </location>
</feature>
<name>A0ABP5LQI8_9ACTN</name>
<accession>A0ABP5LQI8</accession>
<dbReference type="CDD" id="cd06543">
    <property type="entry name" value="GH18_PF-ChiA-like"/>
    <property type="match status" value="1"/>
</dbReference>
<dbReference type="InterPro" id="IPR052750">
    <property type="entry name" value="GH18_Chitinase"/>
</dbReference>
<dbReference type="PANTHER" id="PTHR42976">
    <property type="entry name" value="BIFUNCTIONAL CHITINASE/LYSOZYME-RELATED"/>
    <property type="match status" value="1"/>
</dbReference>
<keyword evidence="4" id="KW-1185">Reference proteome</keyword>
<dbReference type="Proteomes" id="UP001422759">
    <property type="component" value="Unassembled WGS sequence"/>
</dbReference>
<dbReference type="PROSITE" id="PS51910">
    <property type="entry name" value="GH18_2"/>
    <property type="match status" value="1"/>
</dbReference>
<dbReference type="SUPFAM" id="SSF51445">
    <property type="entry name" value="(Trans)glycosidases"/>
    <property type="match status" value="1"/>
</dbReference>
<dbReference type="Gene3D" id="3.20.20.80">
    <property type="entry name" value="Glycosidases"/>
    <property type="match status" value="1"/>
</dbReference>
<dbReference type="PANTHER" id="PTHR42976:SF1">
    <property type="entry name" value="GH18 DOMAIN-CONTAINING PROTEIN-RELATED"/>
    <property type="match status" value="1"/>
</dbReference>
<organism evidence="3 4">
    <name type="scientific">Kitasatospora kazusensis</name>
    <dbReference type="NCBI Taxonomy" id="407974"/>
    <lineage>
        <taxon>Bacteria</taxon>
        <taxon>Bacillati</taxon>
        <taxon>Actinomycetota</taxon>
        <taxon>Actinomycetes</taxon>
        <taxon>Kitasatosporales</taxon>
        <taxon>Streptomycetaceae</taxon>
        <taxon>Kitasatospora</taxon>
    </lineage>
</organism>
<dbReference type="EMBL" id="BAAANT010000032">
    <property type="protein sequence ID" value="GAA2151688.1"/>
    <property type="molecule type" value="Genomic_DNA"/>
</dbReference>
<gene>
    <name evidence="3" type="ORF">GCM10009760_47360</name>
</gene>
<protein>
    <recommendedName>
        <fullName evidence="2">GH18 domain-containing protein</fullName>
    </recommendedName>
</protein>
<evidence type="ECO:0000259" key="2">
    <source>
        <dbReference type="PROSITE" id="PS51910"/>
    </source>
</evidence>
<proteinExistence type="predicted"/>
<reference evidence="4" key="1">
    <citation type="journal article" date="2019" name="Int. J. Syst. Evol. Microbiol.">
        <title>The Global Catalogue of Microorganisms (GCM) 10K type strain sequencing project: providing services to taxonomists for standard genome sequencing and annotation.</title>
        <authorList>
            <consortium name="The Broad Institute Genomics Platform"/>
            <consortium name="The Broad Institute Genome Sequencing Center for Infectious Disease"/>
            <person name="Wu L."/>
            <person name="Ma J."/>
        </authorList>
    </citation>
    <scope>NUCLEOTIDE SEQUENCE [LARGE SCALE GENOMIC DNA]</scope>
    <source>
        <strain evidence="4">JCM 14560</strain>
    </source>
</reference>
<evidence type="ECO:0000313" key="4">
    <source>
        <dbReference type="Proteomes" id="UP001422759"/>
    </source>
</evidence>